<proteinExistence type="predicted"/>
<dbReference type="Pfam" id="PF14214">
    <property type="entry name" value="Helitron_like_N"/>
    <property type="match status" value="1"/>
</dbReference>
<reference evidence="3" key="2">
    <citation type="submission" date="2015-01" db="EMBL/GenBank/DDBJ databases">
        <title>Evolutionary Origins and Diversification of the Mycorrhizal Mutualists.</title>
        <authorList>
            <consortium name="DOE Joint Genome Institute"/>
            <consortium name="Mycorrhizal Genomics Consortium"/>
            <person name="Kohler A."/>
            <person name="Kuo A."/>
            <person name="Nagy L.G."/>
            <person name="Floudas D."/>
            <person name="Copeland A."/>
            <person name="Barry K.W."/>
            <person name="Cichocki N."/>
            <person name="Veneault-Fourrey C."/>
            <person name="LaButti K."/>
            <person name="Lindquist E.A."/>
            <person name="Lipzen A."/>
            <person name="Lundell T."/>
            <person name="Morin E."/>
            <person name="Murat C."/>
            <person name="Riley R."/>
            <person name="Ohm R."/>
            <person name="Sun H."/>
            <person name="Tunlid A."/>
            <person name="Henrissat B."/>
            <person name="Grigoriev I.V."/>
            <person name="Hibbett D.S."/>
            <person name="Martin F."/>
        </authorList>
    </citation>
    <scope>NUCLEOTIDE SEQUENCE [LARGE SCALE GENOMIC DNA]</scope>
    <source>
        <strain evidence="3">Marx 270</strain>
    </source>
</reference>
<dbReference type="Proteomes" id="UP000054217">
    <property type="component" value="Unassembled WGS sequence"/>
</dbReference>
<organism evidence="2 3">
    <name type="scientific">Pisolithus tinctorius Marx 270</name>
    <dbReference type="NCBI Taxonomy" id="870435"/>
    <lineage>
        <taxon>Eukaryota</taxon>
        <taxon>Fungi</taxon>
        <taxon>Dikarya</taxon>
        <taxon>Basidiomycota</taxon>
        <taxon>Agaricomycotina</taxon>
        <taxon>Agaricomycetes</taxon>
        <taxon>Agaricomycetidae</taxon>
        <taxon>Boletales</taxon>
        <taxon>Sclerodermatineae</taxon>
        <taxon>Pisolithaceae</taxon>
        <taxon>Pisolithus</taxon>
    </lineage>
</organism>
<dbReference type="STRING" id="870435.A0A0C3MZF9"/>
<dbReference type="InterPro" id="IPR025476">
    <property type="entry name" value="Helitron_helicase-like"/>
</dbReference>
<feature type="non-terminal residue" evidence="2">
    <location>
        <position position="1"/>
    </location>
</feature>
<dbReference type="HOGENOM" id="CLU_080483_3_0_1"/>
<keyword evidence="3" id="KW-1185">Reference proteome</keyword>
<dbReference type="InParanoid" id="A0A0C3MZF9"/>
<name>A0A0C3MZF9_PISTI</name>
<gene>
    <name evidence="2" type="ORF">M404DRAFT_168843</name>
</gene>
<accession>A0A0C3MZF9</accession>
<evidence type="ECO:0000313" key="2">
    <source>
        <dbReference type="EMBL" id="KIN94259.1"/>
    </source>
</evidence>
<feature type="domain" description="Helitron helicase-like" evidence="1">
    <location>
        <begin position="29"/>
        <end position="155"/>
    </location>
</feature>
<sequence>VQKWEAGENVTFSIKSCRRNELAMQMHELSDCVSDFAKKCLSGSIPKAVSADEKKVMCLFHELTVISKKLWGSTGYKLCCRNEICSLTCAFGIPALFITLNLHDLSNVLVGHFRGCSEGEWRMMSSYQRAAFIASHPAAACLAFHKQIQAFIDIVL</sequence>
<reference evidence="2 3" key="1">
    <citation type="submission" date="2014-04" db="EMBL/GenBank/DDBJ databases">
        <authorList>
            <consortium name="DOE Joint Genome Institute"/>
            <person name="Kuo A."/>
            <person name="Kohler A."/>
            <person name="Costa M.D."/>
            <person name="Nagy L.G."/>
            <person name="Floudas D."/>
            <person name="Copeland A."/>
            <person name="Barry K.W."/>
            <person name="Cichocki N."/>
            <person name="Veneault-Fourrey C."/>
            <person name="LaButti K."/>
            <person name="Lindquist E.A."/>
            <person name="Lipzen A."/>
            <person name="Lundell T."/>
            <person name="Morin E."/>
            <person name="Murat C."/>
            <person name="Sun H."/>
            <person name="Tunlid A."/>
            <person name="Henrissat B."/>
            <person name="Grigoriev I.V."/>
            <person name="Hibbett D.S."/>
            <person name="Martin F."/>
            <person name="Nordberg H.P."/>
            <person name="Cantor M.N."/>
            <person name="Hua S.X."/>
        </authorList>
    </citation>
    <scope>NUCLEOTIDE SEQUENCE [LARGE SCALE GENOMIC DNA]</scope>
    <source>
        <strain evidence="2 3">Marx 270</strain>
    </source>
</reference>
<protein>
    <recommendedName>
        <fullName evidence="1">Helitron helicase-like domain-containing protein</fullName>
    </recommendedName>
</protein>
<dbReference type="AlphaFoldDB" id="A0A0C3MZF9"/>
<dbReference type="EMBL" id="KN832107">
    <property type="protein sequence ID" value="KIN94259.1"/>
    <property type="molecule type" value="Genomic_DNA"/>
</dbReference>
<evidence type="ECO:0000259" key="1">
    <source>
        <dbReference type="Pfam" id="PF14214"/>
    </source>
</evidence>
<dbReference type="OrthoDB" id="2670844at2759"/>
<evidence type="ECO:0000313" key="3">
    <source>
        <dbReference type="Proteomes" id="UP000054217"/>
    </source>
</evidence>